<dbReference type="InterPro" id="IPR015422">
    <property type="entry name" value="PyrdxlP-dep_Trfase_small"/>
</dbReference>
<evidence type="ECO:0000256" key="4">
    <source>
        <dbReference type="ARBA" id="ARBA00022679"/>
    </source>
</evidence>
<protein>
    <recommendedName>
        <fullName evidence="3">cysteine desulfurase</fullName>
        <ecNumber evidence="3">2.8.1.7</ecNumber>
    </recommendedName>
</protein>
<dbReference type="Gene3D" id="3.40.640.10">
    <property type="entry name" value="Type I PLP-dependent aspartate aminotransferase-like (Major domain)"/>
    <property type="match status" value="1"/>
</dbReference>
<gene>
    <name evidence="10" type="ordered locus">Desdi_0840</name>
</gene>
<dbReference type="Pfam" id="PF00266">
    <property type="entry name" value="Aminotran_5"/>
    <property type="match status" value="1"/>
</dbReference>
<dbReference type="InterPro" id="IPR020578">
    <property type="entry name" value="Aminotrans_V_PyrdxlP_BS"/>
</dbReference>
<dbReference type="OrthoDB" id="9804366at2"/>
<organism evidence="10 11">
    <name type="scientific">Desulfitobacterium dichloroeliminans (strain LMG P-21439 / DCA1)</name>
    <dbReference type="NCBI Taxonomy" id="871963"/>
    <lineage>
        <taxon>Bacteria</taxon>
        <taxon>Bacillati</taxon>
        <taxon>Bacillota</taxon>
        <taxon>Clostridia</taxon>
        <taxon>Eubacteriales</taxon>
        <taxon>Desulfitobacteriaceae</taxon>
        <taxon>Desulfitobacterium</taxon>
    </lineage>
</organism>
<dbReference type="EC" id="2.8.1.7" evidence="3"/>
<dbReference type="InterPro" id="IPR016454">
    <property type="entry name" value="Cysteine_dSase"/>
</dbReference>
<dbReference type="GO" id="GO:0006534">
    <property type="term" value="P:cysteine metabolic process"/>
    <property type="evidence" value="ECO:0007669"/>
    <property type="project" value="InterPro"/>
</dbReference>
<dbReference type="HOGENOM" id="CLU_003433_2_4_9"/>
<reference evidence="11" key="1">
    <citation type="submission" date="2012-02" db="EMBL/GenBank/DDBJ databases">
        <title>Complete sequence of Desulfitobacterium dichloroeliminans LMG P-21439.</title>
        <authorList>
            <person name="Lucas S."/>
            <person name="Han J."/>
            <person name="Lapidus A."/>
            <person name="Cheng J.-F."/>
            <person name="Goodwin L."/>
            <person name="Pitluck S."/>
            <person name="Peters L."/>
            <person name="Ovchinnikova G."/>
            <person name="Teshima H."/>
            <person name="Detter J.C."/>
            <person name="Han C."/>
            <person name="Tapia R."/>
            <person name="Land M."/>
            <person name="Hauser L."/>
            <person name="Kyrpides N."/>
            <person name="Ivanova N."/>
            <person name="Pagani I."/>
            <person name="Kruse T."/>
            <person name="de Vos W.M."/>
            <person name="Boon N."/>
            <person name="Smidt H."/>
            <person name="Woyke T."/>
        </authorList>
    </citation>
    <scope>NUCLEOTIDE SEQUENCE [LARGE SCALE GENOMIC DNA]</scope>
    <source>
        <strain evidence="11">LMG P-21439 / DCA1</strain>
    </source>
</reference>
<evidence type="ECO:0000256" key="8">
    <source>
        <dbReference type="SAM" id="MobiDB-lite"/>
    </source>
</evidence>
<comment type="cofactor">
    <cofactor evidence="1 7">
        <name>pyridoxal 5'-phosphate</name>
        <dbReference type="ChEBI" id="CHEBI:597326"/>
    </cofactor>
</comment>
<dbReference type="PIRSF" id="PIRSF005572">
    <property type="entry name" value="NifS"/>
    <property type="match status" value="1"/>
</dbReference>
<dbReference type="eggNOG" id="COG0520">
    <property type="taxonomic scope" value="Bacteria"/>
</dbReference>
<sequence>MIYFDNAATTWPKPESVYEAVELCMRQKGANPSRSGHTMALLAGQIVFETRVQIAEFFNIADPLQVVFTSNATEALNLGLKGLLKPGDHVITSSLEHNAVTRPLEKLRSQGVEVTKLQASVQEGLHPQQVEAAIQENTKLIVLSHASNVLGVIQPISEIGKIAKERGVLMMVDSAQTAGTLSIDVQAMGIDLLVFAGHKGLLGPQGTGGLYLRGDLQLDSLKEGGTGANSEELFQPEESPERYESGTLNTPGIAGLGAGIEFIRREGIDKIREKENTLIRQLMLGLGKIPGVLLYGPGPTVERAPVLSLNLEGREPSEVSYLLDRLYGIASRPGLHCAPDAHRTLGTFKHGTVRLSLGYFNTTQEVEGCIQAIATICEQKN</sequence>
<keyword evidence="4" id="KW-0808">Transferase</keyword>
<dbReference type="KEGG" id="ddl:Desdi_0840"/>
<dbReference type="PROSITE" id="PS00595">
    <property type="entry name" value="AA_TRANSFER_CLASS_5"/>
    <property type="match status" value="1"/>
</dbReference>
<evidence type="ECO:0000256" key="3">
    <source>
        <dbReference type="ARBA" id="ARBA00012239"/>
    </source>
</evidence>
<dbReference type="InterPro" id="IPR015424">
    <property type="entry name" value="PyrdxlP-dep_Trfase"/>
</dbReference>
<dbReference type="EMBL" id="CP003344">
    <property type="protein sequence ID" value="AGA68364.1"/>
    <property type="molecule type" value="Genomic_DNA"/>
</dbReference>
<dbReference type="InterPro" id="IPR010969">
    <property type="entry name" value="Cys_dSase-rel_unknwn_funct"/>
</dbReference>
<accession>L0F3E1</accession>
<dbReference type="InterPro" id="IPR000192">
    <property type="entry name" value="Aminotrans_V_dom"/>
</dbReference>
<keyword evidence="11" id="KW-1185">Reference proteome</keyword>
<evidence type="ECO:0000313" key="10">
    <source>
        <dbReference type="EMBL" id="AGA68364.1"/>
    </source>
</evidence>
<evidence type="ECO:0000259" key="9">
    <source>
        <dbReference type="Pfam" id="PF00266"/>
    </source>
</evidence>
<dbReference type="RefSeq" id="WP_015261365.1">
    <property type="nucleotide sequence ID" value="NC_019903.1"/>
</dbReference>
<proteinExistence type="inferred from homology"/>
<dbReference type="STRING" id="871963.Desdi_0840"/>
<evidence type="ECO:0000256" key="6">
    <source>
        <dbReference type="ARBA" id="ARBA00050776"/>
    </source>
</evidence>
<evidence type="ECO:0000313" key="11">
    <source>
        <dbReference type="Proteomes" id="UP000010797"/>
    </source>
</evidence>
<dbReference type="Gene3D" id="3.90.1150.10">
    <property type="entry name" value="Aspartate Aminotransferase, domain 1"/>
    <property type="match status" value="1"/>
</dbReference>
<dbReference type="AlphaFoldDB" id="L0F3E1"/>
<evidence type="ECO:0000256" key="7">
    <source>
        <dbReference type="RuleBase" id="RU004504"/>
    </source>
</evidence>
<evidence type="ECO:0000256" key="2">
    <source>
        <dbReference type="ARBA" id="ARBA00010447"/>
    </source>
</evidence>
<dbReference type="InterPro" id="IPR015421">
    <property type="entry name" value="PyrdxlP-dep_Trfase_major"/>
</dbReference>
<dbReference type="PANTHER" id="PTHR43586:SF4">
    <property type="entry name" value="ISOPENICILLIN N EPIMERASE"/>
    <property type="match status" value="1"/>
</dbReference>
<keyword evidence="5" id="KW-0663">Pyridoxal phosphate</keyword>
<dbReference type="GO" id="GO:0031071">
    <property type="term" value="F:cysteine desulfurase activity"/>
    <property type="evidence" value="ECO:0007669"/>
    <property type="project" value="UniProtKB-EC"/>
</dbReference>
<dbReference type="GO" id="GO:0030170">
    <property type="term" value="F:pyridoxal phosphate binding"/>
    <property type="evidence" value="ECO:0007669"/>
    <property type="project" value="InterPro"/>
</dbReference>
<dbReference type="SUPFAM" id="SSF53383">
    <property type="entry name" value="PLP-dependent transferases"/>
    <property type="match status" value="1"/>
</dbReference>
<evidence type="ECO:0000256" key="5">
    <source>
        <dbReference type="ARBA" id="ARBA00022898"/>
    </source>
</evidence>
<evidence type="ECO:0000256" key="1">
    <source>
        <dbReference type="ARBA" id="ARBA00001933"/>
    </source>
</evidence>
<name>L0F3E1_DESDL</name>
<feature type="region of interest" description="Disordered" evidence="8">
    <location>
        <begin position="225"/>
        <end position="248"/>
    </location>
</feature>
<dbReference type="NCBIfam" id="TIGR01977">
    <property type="entry name" value="am_tr_V_EF2568"/>
    <property type="match status" value="1"/>
</dbReference>
<comment type="similarity">
    <text evidence="2">Belongs to the class-V pyridoxal-phosphate-dependent aminotransferase family. Csd subfamily.</text>
</comment>
<comment type="catalytic activity">
    <reaction evidence="6">
        <text>(sulfur carrier)-H + L-cysteine = (sulfur carrier)-SH + L-alanine</text>
        <dbReference type="Rhea" id="RHEA:43892"/>
        <dbReference type="Rhea" id="RHEA-COMP:14737"/>
        <dbReference type="Rhea" id="RHEA-COMP:14739"/>
        <dbReference type="ChEBI" id="CHEBI:29917"/>
        <dbReference type="ChEBI" id="CHEBI:35235"/>
        <dbReference type="ChEBI" id="CHEBI:57972"/>
        <dbReference type="ChEBI" id="CHEBI:64428"/>
        <dbReference type="EC" id="2.8.1.7"/>
    </reaction>
</comment>
<dbReference type="Proteomes" id="UP000010797">
    <property type="component" value="Chromosome"/>
</dbReference>
<dbReference type="CDD" id="cd06453">
    <property type="entry name" value="SufS_like"/>
    <property type="match status" value="1"/>
</dbReference>
<dbReference type="PANTHER" id="PTHR43586">
    <property type="entry name" value="CYSTEINE DESULFURASE"/>
    <property type="match status" value="1"/>
</dbReference>
<feature type="domain" description="Aminotransferase class V" evidence="9">
    <location>
        <begin position="2"/>
        <end position="367"/>
    </location>
</feature>
<dbReference type="InterPro" id="IPR010970">
    <property type="entry name" value="Cys_dSase_SufS"/>
</dbReference>